<dbReference type="EMBL" id="QFQP01000001">
    <property type="protein sequence ID" value="PZR18789.1"/>
    <property type="molecule type" value="Genomic_DNA"/>
</dbReference>
<dbReference type="Proteomes" id="UP000249061">
    <property type="component" value="Unassembled WGS sequence"/>
</dbReference>
<name>A0A2W5TSQ3_9BACT</name>
<organism evidence="2 3">
    <name type="scientific">Archangium gephyra</name>
    <dbReference type="NCBI Taxonomy" id="48"/>
    <lineage>
        <taxon>Bacteria</taxon>
        <taxon>Pseudomonadati</taxon>
        <taxon>Myxococcota</taxon>
        <taxon>Myxococcia</taxon>
        <taxon>Myxococcales</taxon>
        <taxon>Cystobacterineae</taxon>
        <taxon>Archangiaceae</taxon>
        <taxon>Archangium</taxon>
    </lineage>
</organism>
<evidence type="ECO:0000313" key="3">
    <source>
        <dbReference type="Proteomes" id="UP000249061"/>
    </source>
</evidence>
<reference evidence="2 3" key="1">
    <citation type="submission" date="2017-08" db="EMBL/GenBank/DDBJ databases">
        <title>Infants hospitalized years apart are colonized by the same room-sourced microbial strains.</title>
        <authorList>
            <person name="Brooks B."/>
            <person name="Olm M.R."/>
            <person name="Firek B.A."/>
            <person name="Baker R."/>
            <person name="Thomas B.C."/>
            <person name="Morowitz M.J."/>
            <person name="Banfield J.F."/>
        </authorList>
    </citation>
    <scope>NUCLEOTIDE SEQUENCE [LARGE SCALE GENOMIC DNA]</scope>
    <source>
        <strain evidence="2">S2_003_000_R2_14</strain>
    </source>
</reference>
<protein>
    <recommendedName>
        <fullName evidence="4">Lipoprotein</fullName>
    </recommendedName>
</protein>
<sequence>MKRSLLIALCVIAGCKDPVDQAAKKRIFSAEDPPQAVAAASQKLPPEEAAENFGISRRILEMGAAETTERIGPHTYTAQISWEWSQNGRNVRLKEARELLSGPGGVSGDFIARMSNTNDQGIEVLRVGGKVFARSTYGRDGAGKFRQRLRDRGMAERVREEASGALRDFDQLFNGRLKLAAQGTSTLEGRTAWKYVVSLGEPGKGLDEKLPPIQKPRSGNVDATTALRQKFYESREPRSLTGEVYVDADTSVVIKSRLDGRIGVKGDEGDAELHLVIESNLTGIGRAPAIEAPKEFLPDEDKPDGIAAALTRFGIERKTADGGVPATGGNSEPVDDAE</sequence>
<comment type="caution">
    <text evidence="2">The sequence shown here is derived from an EMBL/GenBank/DDBJ whole genome shotgun (WGS) entry which is preliminary data.</text>
</comment>
<evidence type="ECO:0008006" key="4">
    <source>
        <dbReference type="Google" id="ProtNLM"/>
    </source>
</evidence>
<gene>
    <name evidence="2" type="ORF">DI536_02610</name>
</gene>
<dbReference type="AlphaFoldDB" id="A0A2W5TSQ3"/>
<dbReference type="PROSITE" id="PS51257">
    <property type="entry name" value="PROKAR_LIPOPROTEIN"/>
    <property type="match status" value="1"/>
</dbReference>
<evidence type="ECO:0000256" key="1">
    <source>
        <dbReference type="SAM" id="MobiDB-lite"/>
    </source>
</evidence>
<feature type="region of interest" description="Disordered" evidence="1">
    <location>
        <begin position="317"/>
        <end position="338"/>
    </location>
</feature>
<evidence type="ECO:0000313" key="2">
    <source>
        <dbReference type="EMBL" id="PZR18789.1"/>
    </source>
</evidence>
<accession>A0A2W5TSQ3</accession>
<proteinExistence type="predicted"/>